<dbReference type="GO" id="GO:0031267">
    <property type="term" value="F:small GTPase binding"/>
    <property type="evidence" value="ECO:0007669"/>
    <property type="project" value="TreeGrafter"/>
</dbReference>
<protein>
    <recommendedName>
        <fullName evidence="3">DOCKER domain-containing protein</fullName>
    </recommendedName>
</protein>
<feature type="compositionally biased region" description="Low complexity" evidence="2">
    <location>
        <begin position="163"/>
        <end position="181"/>
    </location>
</feature>
<keyword evidence="5" id="KW-1185">Reference proteome</keyword>
<evidence type="ECO:0000256" key="2">
    <source>
        <dbReference type="SAM" id="MobiDB-lite"/>
    </source>
</evidence>
<dbReference type="InterPro" id="IPR043162">
    <property type="entry name" value="DOCK_C_lobe_C"/>
</dbReference>
<comment type="similarity">
    <text evidence="1">Belongs to the DOCK family.</text>
</comment>
<dbReference type="Pfam" id="PF20421">
    <property type="entry name" value="DHR-2_Lobe_C"/>
    <property type="match status" value="1"/>
</dbReference>
<reference evidence="4 5" key="1">
    <citation type="journal article" date="2011" name="Proc. Natl. Acad. Sci. U.S.A.">
        <title>Evolutionary erosion of yeast sex chromosomes by mating-type switching accidents.</title>
        <authorList>
            <person name="Gordon J.L."/>
            <person name="Armisen D."/>
            <person name="Proux-Wera E."/>
            <person name="Oheigeartaigh S.S."/>
            <person name="Byrne K.P."/>
            <person name="Wolfe K.H."/>
        </authorList>
    </citation>
    <scope>NUCLEOTIDE SEQUENCE [LARGE SCALE GENOMIC DNA]</scope>
    <source>
        <strain evidence="5">ATCC 10597 / BCRC 20456 / CBS 421 / NBRC 0211 / NRRL Y-12639</strain>
    </source>
</reference>
<dbReference type="InterPro" id="IPR043161">
    <property type="entry name" value="DOCK_C_lobe_A"/>
</dbReference>
<dbReference type="GO" id="GO:0000422">
    <property type="term" value="P:autophagy of mitochondrion"/>
    <property type="evidence" value="ECO:0007669"/>
    <property type="project" value="EnsemblFungi"/>
</dbReference>
<dbReference type="OMA" id="KPIFFDP"/>
<dbReference type="Gene3D" id="1.20.58.740">
    <property type="match status" value="1"/>
</dbReference>
<dbReference type="Gene3D" id="1.25.40.410">
    <property type="match status" value="1"/>
</dbReference>
<dbReference type="PANTHER" id="PTHR45653">
    <property type="entry name" value="DEDICATOR OF CYTOKINESIS"/>
    <property type="match status" value="1"/>
</dbReference>
<dbReference type="InterPro" id="IPR026791">
    <property type="entry name" value="DOCK"/>
</dbReference>
<evidence type="ECO:0000256" key="1">
    <source>
        <dbReference type="PROSITE-ProRule" id="PRU00984"/>
    </source>
</evidence>
<evidence type="ECO:0000259" key="3">
    <source>
        <dbReference type="PROSITE" id="PS51651"/>
    </source>
</evidence>
<feature type="region of interest" description="Disordered" evidence="2">
    <location>
        <begin position="1979"/>
        <end position="2002"/>
    </location>
</feature>
<gene>
    <name evidence="4" type="primary">NDAI0J02570</name>
    <name evidence="4" type="ordered locus">NDAI_0J02570</name>
</gene>
<dbReference type="GO" id="GO:0005739">
    <property type="term" value="C:mitochondrion"/>
    <property type="evidence" value="ECO:0007669"/>
    <property type="project" value="EnsemblFungi"/>
</dbReference>
<organism evidence="4 5">
    <name type="scientific">Naumovozyma dairenensis (strain ATCC 10597 / BCRC 20456 / CBS 421 / NBRC 0211 / NRRL Y-12639)</name>
    <name type="common">Saccharomyces dairenensis</name>
    <dbReference type="NCBI Taxonomy" id="1071378"/>
    <lineage>
        <taxon>Eukaryota</taxon>
        <taxon>Fungi</taxon>
        <taxon>Dikarya</taxon>
        <taxon>Ascomycota</taxon>
        <taxon>Saccharomycotina</taxon>
        <taxon>Saccharomycetes</taxon>
        <taxon>Saccharomycetales</taxon>
        <taxon>Saccharomycetaceae</taxon>
        <taxon>Naumovozyma</taxon>
    </lineage>
</organism>
<dbReference type="HOGENOM" id="CLU_238900_0_0_1"/>
<evidence type="ECO:0000313" key="4">
    <source>
        <dbReference type="EMBL" id="CCD27149.1"/>
    </source>
</evidence>
<dbReference type="InterPro" id="IPR046773">
    <property type="entry name" value="DOCKER_Lobe_C"/>
</dbReference>
<feature type="domain" description="DOCKER" evidence="3">
    <location>
        <begin position="1476"/>
        <end position="1889"/>
    </location>
</feature>
<accession>G0WH71</accession>
<dbReference type="GO" id="GO:0007264">
    <property type="term" value="P:small GTPase-mediated signal transduction"/>
    <property type="evidence" value="ECO:0007669"/>
    <property type="project" value="InterPro"/>
</dbReference>
<dbReference type="InterPro" id="IPR027357">
    <property type="entry name" value="DOCKER_dom"/>
</dbReference>
<dbReference type="PANTHER" id="PTHR45653:SF10">
    <property type="entry name" value="MYOBLAST CITY, ISOFORM B"/>
    <property type="match status" value="1"/>
</dbReference>
<dbReference type="Pfam" id="PF25338">
    <property type="entry name" value="C2_DCK_4th"/>
    <property type="match status" value="1"/>
</dbReference>
<proteinExistence type="inferred from homology"/>
<dbReference type="CDD" id="cd11684">
    <property type="entry name" value="DHR2_DOCK"/>
    <property type="match status" value="1"/>
</dbReference>
<dbReference type="GeneID" id="11494486"/>
<dbReference type="InterPro" id="IPR057500">
    <property type="entry name" value="C2_DCK1_4th"/>
</dbReference>
<feature type="compositionally biased region" description="Polar residues" evidence="2">
    <location>
        <begin position="1979"/>
        <end position="1994"/>
    </location>
</feature>
<dbReference type="OrthoDB" id="18896at2759"/>
<dbReference type="Proteomes" id="UP000000689">
    <property type="component" value="Chromosome 10"/>
</dbReference>
<dbReference type="KEGG" id="ndi:NDAI_0J02570"/>
<dbReference type="EMBL" id="HE580276">
    <property type="protein sequence ID" value="CCD27149.1"/>
    <property type="molecule type" value="Genomic_DNA"/>
</dbReference>
<dbReference type="STRING" id="1071378.G0WH71"/>
<dbReference type="PROSITE" id="PS51651">
    <property type="entry name" value="DOCKER"/>
    <property type="match status" value="1"/>
</dbReference>
<dbReference type="GO" id="GO:0005886">
    <property type="term" value="C:plasma membrane"/>
    <property type="evidence" value="ECO:0007669"/>
    <property type="project" value="EnsemblFungi"/>
</dbReference>
<dbReference type="eggNOG" id="KOG1998">
    <property type="taxonomic scope" value="Eukaryota"/>
</dbReference>
<dbReference type="GO" id="GO:0005085">
    <property type="term" value="F:guanyl-nucleotide exchange factor activity"/>
    <property type="evidence" value="ECO:0007669"/>
    <property type="project" value="InterPro"/>
</dbReference>
<feature type="region of interest" description="Disordered" evidence="2">
    <location>
        <begin position="160"/>
        <end position="188"/>
    </location>
</feature>
<dbReference type="RefSeq" id="XP_003672392.1">
    <property type="nucleotide sequence ID" value="XM_003672344.1"/>
</dbReference>
<name>G0WH71_NAUDC</name>
<sequence>MSEVKKDESSSPSSNEKYWQPTARLFYGIMIKPFLPLQKYPELVYHNAEYSNLYPGGEVYIFEETTDQKWCRAYLCSRPLPDEFIAIMSSLVDKLPDIKPRIVVFPTRYCNINRTSIVTKMPFFKLPELHDFDTVISDQCTTSSLFESLSKVKSSELTSATTGTNLSRSTSKSSSPSNGSRKPSRPGFPFFRYQKRPFIEEIGPVLSLLSSHIYAMYSAGEFKIYENLKDLYYELDNIRLRLQYSLITASERIKIIRTASCLLGRIAKYIASKGKSDKFYNETGSTVPNIRSLASVAPTNIDQDPYAFEAIFARDINTGELLDYESSDCQTLVLSTMLSGLTNTFPVSSFNILQSTIQPNKLFRETQSHILVDFNDVTSDPSMPNPKFENMVAYVHLRTKNEILTESFIVDINSENILSLDNISAVLFKNISTSLVEREKIYIAIILTETVPIIPRDKQNINFKPPFVPFKSETEDTISQVKFGIAAGVADISAVFENRRTITSSKSSRNFNIRLFGTRYSESSSFSSKTPRVKSTNLGWGGIIDQILHDSPTDIVVNPRAISISVTVKEFLADHISEEDKTYINKLEDASSVPFLPNNQSAPMQSAIKTISTKFYDNIFRPIEKISLTLGKVSLVGLENKKTNIKNISVHISSRNENVKFSKHSYGNLLKSWEFVSVHPSETIGETILIHGLESMSKDETLRLLVYLNGYLMAKSNIYIKKDNNIVEYGKNTTFELTSSLGKPLIHLDLKTKYEGVKYSLDPTVKEFMNIISNHDSSEPNFNKNVLTVVQKLNKVSIDELAVHFDIILPIYLELLFITSTEDNINSEFIDKMFLSYVQFIDITLVSNEICKVKFNEFVKMGNVRNDNSLPKLGPKILNHLTKLVKQDKELLHSRDDEYNQVSTHLLLISVISSNGIEPQWKTAFEDFFTTICDMLKSTEESDFIHQISFLKAYDIWLNTLDTYYTAEELIKFTEDLFNSCQEKENELSFATKKITMNDKEYLTTKFLLLRRILDNDKINSFLFTEEAHTTQLQSDFLSRCLELPLQPYLLDNDEDLAEISIRLANSVTIKLIENIKNERVLKNIIKLLPMYCQLFISTWKDYKKADNFKSSRIFTRLFPTQVPFPKLPIDSIVNHEIVSELLLELSTIICEICKISSTLYGSEASFSSIIEECQNDTQFQTMFYLKEVSIDTVSIIIQTINVLFEGDFFPNDKWLGVTALFARSSLHMLMLCQDFMIKHNSPITIAESQKKEGGESIEINMSIWAEYFKCLLMISNHKVLTWIKLAIIPRKASYLLTGNLKNLSAELLNTCWDALGCTDDNIDVSKLYGISKISSYQRSLVTDYPNILRDIFIFAFHRHIVTTKISCKIIWSVAINFWLEYESFQPVLNLFIPELYNAYQIGKLFVDDYELNRFISCLFYTIHVPTNNKIYPFVLNFLKEMLGFLHIISEMYKIPSQQEFDDDRTARHIEIFGYLLDANRPELFHKMINDLYIHFVMKKDYVQAGLCLELLASTYLWEPNDFLEASKYPPMPEQSSFERKEYLYKEAARNFSKGLKLEKALSVYKDLIKAYDEINYDLNGLAFVHDQIATIYTDLQLIDRLVPTFFKVSFLGYGFPNSLRNKRFIFEGLPFEHITSMHSRLLKIYHGSTIVQTQEEADQLLLNPPMGKYIHVNIAEPKLAISEEYTNSNKNGLNNKIRMYIENRDLNTFINSRRLPGSTSVTDLWVVEYTYETISTFPTLMNRSEIRHLEKKKLSPLENAMRSLQMKIQELNGLENMCYKTIKEMMDSSELFNELSRNLMGTISAPINGGIAQYKEFLKPPVVSNYSQQEVNKLTMAFDELAISLSRCLVLHLHLLPCNQYKNSHSVLVELFEQNFKEEVERNHIKVNNMTLEMLTRTLSRRSSERSLMKKQVFSSWDSSSNNTGTFPEPSINSMDSLSQNSNILSTYLSKTSRSSSHSLGNSNLNVASNVSQSQGMSTLSSWQSSNLGTDMNTHYHPHLG</sequence>
<evidence type="ECO:0000313" key="5">
    <source>
        <dbReference type="Proteomes" id="UP000000689"/>
    </source>
</evidence>